<name>A0ABX3WSU4_9BRAD</name>
<organism evidence="1 2">
    <name type="scientific">Bradyrhizobium canariense</name>
    <dbReference type="NCBI Taxonomy" id="255045"/>
    <lineage>
        <taxon>Bacteria</taxon>
        <taxon>Pseudomonadati</taxon>
        <taxon>Pseudomonadota</taxon>
        <taxon>Alphaproteobacteria</taxon>
        <taxon>Hyphomicrobiales</taxon>
        <taxon>Nitrobacteraceae</taxon>
        <taxon>Bradyrhizobium</taxon>
    </lineage>
</organism>
<evidence type="ECO:0000313" key="1">
    <source>
        <dbReference type="EMBL" id="OSJ21153.1"/>
    </source>
</evidence>
<keyword evidence="2" id="KW-1185">Reference proteome</keyword>
<reference evidence="1 2" key="1">
    <citation type="submission" date="2017-03" db="EMBL/GenBank/DDBJ databases">
        <title>Whole genome sequences of fourteen strains of Bradyrhizobium canariense and one strain of Bradyrhizobium japonicum isolated from Lupinus (Papilionoideae: Genisteae) species in Algeria.</title>
        <authorList>
            <person name="Crovadore J."/>
            <person name="Chekireb D."/>
            <person name="Brachmann A."/>
            <person name="Chablais R."/>
            <person name="Cochard B."/>
            <person name="Lefort F."/>
        </authorList>
    </citation>
    <scope>NUCLEOTIDE SEQUENCE [LARGE SCALE GENOMIC DNA]</scope>
    <source>
        <strain evidence="1 2">UBMAN05</strain>
    </source>
</reference>
<sequence length="303" mass="33730">MVVPGGGILLMSDDSIGLYFRLKPGEKADLEVVATAALEWLESARAAAEEIEPGSRINIGLVDADEASLQLNTVLEWVESQLARVDRGGGRYPRLKKLAVALAIFVPTTGVSTYKLYFGPQHEVALKEDDRKLIEENSRLLHELIERTHKNPEVGIRRQKFFKALEQDPSIIGAGVSEGPKYAPLILIPSDQFAEKSGLWVPAEAEPDERTIYPIVNVTLISPTLLPKPRSWRFQPADGLPEFSAKMQDARFLAALESDHVKERLRTGIRMTVRLQVKEARLGDVWVVKPRGRSVVEVIEPKV</sequence>
<evidence type="ECO:0000313" key="2">
    <source>
        <dbReference type="Proteomes" id="UP000193884"/>
    </source>
</evidence>
<proteinExistence type="predicted"/>
<gene>
    <name evidence="1" type="ORF">BST63_36225</name>
</gene>
<accession>A0ABX3WSU4</accession>
<dbReference type="EMBL" id="NAFK01000177">
    <property type="protein sequence ID" value="OSJ21153.1"/>
    <property type="molecule type" value="Genomic_DNA"/>
</dbReference>
<dbReference type="Proteomes" id="UP000193884">
    <property type="component" value="Unassembled WGS sequence"/>
</dbReference>
<comment type="caution">
    <text evidence="1">The sequence shown here is derived from an EMBL/GenBank/DDBJ whole genome shotgun (WGS) entry which is preliminary data.</text>
</comment>
<protein>
    <submittedName>
        <fullName evidence="1">Uncharacterized protein</fullName>
    </submittedName>
</protein>